<accession>A0ABV9GRX6</accession>
<dbReference type="InterPro" id="IPR052176">
    <property type="entry name" value="Glycosyl_Hydrlase_43_Enz"/>
</dbReference>
<proteinExistence type="predicted"/>
<dbReference type="RefSeq" id="WP_376847097.1">
    <property type="nucleotide sequence ID" value="NZ_JBHSFW010000014.1"/>
</dbReference>
<protein>
    <recommendedName>
        <fullName evidence="3">Glucosamine inositolphosphorylceramide transferase 1 N-terminal domain-containing protein</fullName>
    </recommendedName>
</protein>
<sequence>MLNKKVVRAIWSIKAFKSTHILSAQPSGKQLDQPSLQAGDVTDVPAEFVADPFVVSHRSSFFMFFEVYNKRSGRGEIGLATSQDGESWHYKRIVLKEDFHLSYPHVFQVNHQFYMIPETANAGGIFLYQATQFPFVWERAAKLLDGSYVDPSIFYYRDKWWLFAGAKNNSLRLFSARHFKDHWVEHPKSPIIVDDGQISRPAGRVIMHEGVLYRFTQNRFPYYGRMVRAFKIHHLTESAYQEEVVDVVLNGSNQDDDWHKDGMHHVDHLKISDREWLIAVDGHVFEHQSYLLNLVKRLVRDPYLLINKIKKYL</sequence>
<organism evidence="4 5">
    <name type="scientific">Camelliibacillus cellulosilyticus</name>
    <dbReference type="NCBI Taxonomy" id="2174486"/>
    <lineage>
        <taxon>Bacteria</taxon>
        <taxon>Bacillati</taxon>
        <taxon>Bacillota</taxon>
        <taxon>Bacilli</taxon>
        <taxon>Bacillales</taxon>
        <taxon>Sporolactobacillaceae</taxon>
        <taxon>Camelliibacillus</taxon>
    </lineage>
</organism>
<dbReference type="InterPro" id="IPR023296">
    <property type="entry name" value="Glyco_hydro_beta-prop_sf"/>
</dbReference>
<reference evidence="5" key="1">
    <citation type="journal article" date="2019" name="Int. J. Syst. Evol. Microbiol.">
        <title>The Global Catalogue of Microorganisms (GCM) 10K type strain sequencing project: providing services to taxonomists for standard genome sequencing and annotation.</title>
        <authorList>
            <consortium name="The Broad Institute Genomics Platform"/>
            <consortium name="The Broad Institute Genome Sequencing Center for Infectious Disease"/>
            <person name="Wu L."/>
            <person name="Ma J."/>
        </authorList>
    </citation>
    <scope>NUCLEOTIDE SEQUENCE [LARGE SCALE GENOMIC DNA]</scope>
    <source>
        <strain evidence="5">CGMCC 1.16306</strain>
    </source>
</reference>
<evidence type="ECO:0000313" key="4">
    <source>
        <dbReference type="EMBL" id="MFC4620010.1"/>
    </source>
</evidence>
<feature type="domain" description="Glucosamine inositolphosphorylceramide transferase 1 N-terminal" evidence="3">
    <location>
        <begin position="19"/>
        <end position="282"/>
    </location>
</feature>
<dbReference type="EMBL" id="JBHSFW010000014">
    <property type="protein sequence ID" value="MFC4620010.1"/>
    <property type="molecule type" value="Genomic_DNA"/>
</dbReference>
<keyword evidence="2" id="KW-0119">Carbohydrate metabolism</keyword>
<dbReference type="Proteomes" id="UP001596022">
    <property type="component" value="Unassembled WGS sequence"/>
</dbReference>
<name>A0ABV9GRX6_9BACL</name>
<keyword evidence="1" id="KW-0624">Polysaccharide degradation</keyword>
<dbReference type="PANTHER" id="PTHR43772">
    <property type="entry name" value="ENDO-1,4-BETA-XYLANASE"/>
    <property type="match status" value="1"/>
</dbReference>
<dbReference type="InterPro" id="IPR056442">
    <property type="entry name" value="GINT1_N"/>
</dbReference>
<dbReference type="Gene3D" id="2.115.10.20">
    <property type="entry name" value="Glycosyl hydrolase domain, family 43"/>
    <property type="match status" value="1"/>
</dbReference>
<dbReference type="PANTHER" id="PTHR43772:SF2">
    <property type="entry name" value="PUTATIVE (AFU_ORTHOLOGUE AFUA_2G04480)-RELATED"/>
    <property type="match status" value="1"/>
</dbReference>
<keyword evidence="1" id="KW-0858">Xylan degradation</keyword>
<evidence type="ECO:0000259" key="3">
    <source>
        <dbReference type="Pfam" id="PF24793"/>
    </source>
</evidence>
<dbReference type="Pfam" id="PF24793">
    <property type="entry name" value="GINT1_N"/>
    <property type="match status" value="1"/>
</dbReference>
<comment type="caution">
    <text evidence="4">The sequence shown here is derived from an EMBL/GenBank/DDBJ whole genome shotgun (WGS) entry which is preliminary data.</text>
</comment>
<evidence type="ECO:0000256" key="1">
    <source>
        <dbReference type="ARBA" id="ARBA00022651"/>
    </source>
</evidence>
<evidence type="ECO:0000313" key="5">
    <source>
        <dbReference type="Proteomes" id="UP001596022"/>
    </source>
</evidence>
<gene>
    <name evidence="4" type="ORF">ACFO4N_14955</name>
</gene>
<keyword evidence="5" id="KW-1185">Reference proteome</keyword>
<dbReference type="SUPFAM" id="SSF75005">
    <property type="entry name" value="Arabinanase/levansucrase/invertase"/>
    <property type="match status" value="1"/>
</dbReference>
<evidence type="ECO:0000256" key="2">
    <source>
        <dbReference type="ARBA" id="ARBA00023277"/>
    </source>
</evidence>